<dbReference type="GO" id="GO:0005886">
    <property type="term" value="C:plasma membrane"/>
    <property type="evidence" value="ECO:0007669"/>
    <property type="project" value="TreeGrafter"/>
</dbReference>
<feature type="domain" description="Methyl-accepting transducer" evidence="7">
    <location>
        <begin position="288"/>
        <end position="517"/>
    </location>
</feature>
<dbReference type="PROSITE" id="PS50885">
    <property type="entry name" value="HAMP"/>
    <property type="match status" value="3"/>
</dbReference>
<feature type="domain" description="HAMP" evidence="8">
    <location>
        <begin position="140"/>
        <end position="192"/>
    </location>
</feature>
<dbReference type="OrthoDB" id="5557390at2"/>
<feature type="transmembrane region" description="Helical" evidence="6">
    <location>
        <begin position="26"/>
        <end position="45"/>
    </location>
</feature>
<comment type="similarity">
    <text evidence="4">Belongs to the methyl-accepting chemotaxis (MCP) protein family.</text>
</comment>
<evidence type="ECO:0000256" key="4">
    <source>
        <dbReference type="ARBA" id="ARBA00029447"/>
    </source>
</evidence>
<dbReference type="InterPro" id="IPR051310">
    <property type="entry name" value="MCP_chemotaxis"/>
</dbReference>
<reference evidence="9 10" key="1">
    <citation type="submission" date="2019-09" db="EMBL/GenBank/DDBJ databases">
        <title>Ecophysiology of the spiral-shaped methanotroph Methylospira mobilis as revealed by the complete genome sequence.</title>
        <authorList>
            <person name="Oshkin I.Y."/>
            <person name="Dedysh S.N."/>
            <person name="Miroshnikov K."/>
            <person name="Danilova O.V."/>
            <person name="Hakobyan A."/>
            <person name="Liesack W."/>
        </authorList>
    </citation>
    <scope>NUCLEOTIDE SEQUENCE [LARGE SCALE GENOMIC DNA]</scope>
    <source>
        <strain evidence="9 10">Shm1</strain>
    </source>
</reference>
<feature type="domain" description="HAMP" evidence="8">
    <location>
        <begin position="231"/>
        <end position="283"/>
    </location>
</feature>
<dbReference type="FunFam" id="1.10.287.950:FF:000001">
    <property type="entry name" value="Methyl-accepting chemotaxis sensory transducer"/>
    <property type="match status" value="1"/>
</dbReference>
<dbReference type="GO" id="GO:0004888">
    <property type="term" value="F:transmembrane signaling receptor activity"/>
    <property type="evidence" value="ECO:0007669"/>
    <property type="project" value="TreeGrafter"/>
</dbReference>
<evidence type="ECO:0000256" key="6">
    <source>
        <dbReference type="SAM" id="Phobius"/>
    </source>
</evidence>
<evidence type="ECO:0000256" key="3">
    <source>
        <dbReference type="ARBA" id="ARBA00023224"/>
    </source>
</evidence>
<proteinExistence type="inferred from homology"/>
<dbReference type="Gene3D" id="1.10.287.950">
    <property type="entry name" value="Methyl-accepting chemotaxis protein"/>
    <property type="match status" value="1"/>
</dbReference>
<dbReference type="PROSITE" id="PS50111">
    <property type="entry name" value="CHEMOTAXIS_TRANSDUC_2"/>
    <property type="match status" value="1"/>
</dbReference>
<keyword evidence="10" id="KW-1185">Reference proteome</keyword>
<evidence type="ECO:0000256" key="5">
    <source>
        <dbReference type="PROSITE-ProRule" id="PRU00284"/>
    </source>
</evidence>
<keyword evidence="2" id="KW-0488">Methylation</keyword>
<dbReference type="PANTHER" id="PTHR43531">
    <property type="entry name" value="PROTEIN ICFG"/>
    <property type="match status" value="1"/>
</dbReference>
<dbReference type="Pfam" id="PF00672">
    <property type="entry name" value="HAMP"/>
    <property type="match status" value="1"/>
</dbReference>
<gene>
    <name evidence="9" type="ORF">F6R98_19955</name>
</gene>
<dbReference type="SUPFAM" id="SSF58104">
    <property type="entry name" value="Methyl-accepting chemotaxis protein (MCP) signaling domain"/>
    <property type="match status" value="1"/>
</dbReference>
<dbReference type="GO" id="GO:0006935">
    <property type="term" value="P:chemotaxis"/>
    <property type="evidence" value="ECO:0007669"/>
    <property type="project" value="TreeGrafter"/>
</dbReference>
<evidence type="ECO:0000256" key="1">
    <source>
        <dbReference type="ARBA" id="ARBA00004370"/>
    </source>
</evidence>
<evidence type="ECO:0000313" key="10">
    <source>
        <dbReference type="Proteomes" id="UP000325755"/>
    </source>
</evidence>
<evidence type="ECO:0000313" key="9">
    <source>
        <dbReference type="EMBL" id="QFY45217.1"/>
    </source>
</evidence>
<dbReference type="FunCoup" id="A0A5Q0BT26">
    <property type="interactions" value="170"/>
</dbReference>
<dbReference type="InParanoid" id="A0A5Q0BT26"/>
<dbReference type="GO" id="GO:0007165">
    <property type="term" value="P:signal transduction"/>
    <property type="evidence" value="ECO:0007669"/>
    <property type="project" value="UniProtKB-KW"/>
</dbReference>
<dbReference type="CDD" id="cd06225">
    <property type="entry name" value="HAMP"/>
    <property type="match status" value="1"/>
</dbReference>
<protein>
    <submittedName>
        <fullName evidence="9">HAMP domain-containing protein</fullName>
    </submittedName>
</protein>
<feature type="domain" description="HAMP" evidence="8">
    <location>
        <begin position="49"/>
        <end position="101"/>
    </location>
</feature>
<keyword evidence="6" id="KW-1133">Transmembrane helix</keyword>
<dbReference type="InterPro" id="IPR003660">
    <property type="entry name" value="HAMP_dom"/>
</dbReference>
<dbReference type="SMART" id="SM00304">
    <property type="entry name" value="HAMP"/>
    <property type="match status" value="3"/>
</dbReference>
<dbReference type="Pfam" id="PF00015">
    <property type="entry name" value="MCPsignal"/>
    <property type="match status" value="1"/>
</dbReference>
<dbReference type="Pfam" id="PF18947">
    <property type="entry name" value="HAMP_2"/>
    <property type="match status" value="2"/>
</dbReference>
<dbReference type="SMART" id="SM00283">
    <property type="entry name" value="MA"/>
    <property type="match status" value="1"/>
</dbReference>
<dbReference type="PANTHER" id="PTHR43531:SF14">
    <property type="entry name" value="METHYL-ACCEPTING CHEMOTAXIS PROTEIN I-RELATED"/>
    <property type="match status" value="1"/>
</dbReference>
<dbReference type="AlphaFoldDB" id="A0A5Q0BT26"/>
<dbReference type="CDD" id="cd11386">
    <property type="entry name" value="MCP_signal"/>
    <property type="match status" value="1"/>
</dbReference>
<sequence>MAVEDQLTQNILNTARQLASSSSRSLLTVSTLVLLVASIATFLVIKITHSITQPLQRVVKAAGRMAAGDLDFVLDVNGKDETAEALQAIASIQATLKTLTSDAVGLSRTAVEGRLTVRADADKHQGDYRKIVQGINDTLDAVIGPLNTAADYINRIAHGDIPPRITENYKGDFNALKENINRAIDNINALVADAALLAQAAVDGKLSARVDAGRHQGDYRKIVQGVNDTLSALVEPIEQVVRVLAALANADLSDKITQNYRGAFAKLRDDVNTTVDNLAHNVISIKQVTANIHTAAKEIALGNSDLSQRTEQQAASLQETAASMEQLSTTVRQNAEHARDANQLAQTASDVAQKGGEVVQQVVGTMRDINESSRKIVDIISVIDGIAFQTNILALNAAVEAARAGEQGRGFAVVASEVRSLAQRSANAAKEIKTLIGDSVERVEAGSMLVSEAGRTMENVVASVRNVTGIIGNIAAASQEQSNGIEQVNSAISHMDQTTQQNAALVEQAAAAASMMDDQAEQLEQLMARFRFAAGVDGMGALSPSSEWA</sequence>
<dbReference type="InterPro" id="IPR004089">
    <property type="entry name" value="MCPsignal_dom"/>
</dbReference>
<evidence type="ECO:0000259" key="8">
    <source>
        <dbReference type="PROSITE" id="PS50885"/>
    </source>
</evidence>
<evidence type="ECO:0000256" key="2">
    <source>
        <dbReference type="ARBA" id="ARBA00022481"/>
    </source>
</evidence>
<accession>A0A5Q0BT26</accession>
<evidence type="ECO:0000259" key="7">
    <source>
        <dbReference type="PROSITE" id="PS50111"/>
    </source>
</evidence>
<keyword evidence="3 5" id="KW-0807">Transducer</keyword>
<name>A0A5Q0BT26_9GAMM</name>
<dbReference type="SUPFAM" id="SSF158472">
    <property type="entry name" value="HAMP domain-like"/>
    <property type="match status" value="1"/>
</dbReference>
<keyword evidence="6" id="KW-0472">Membrane</keyword>
<organism evidence="9 10">
    <name type="scientific">Candidatus Methylospira mobilis</name>
    <dbReference type="NCBI Taxonomy" id="1808979"/>
    <lineage>
        <taxon>Bacteria</taxon>
        <taxon>Pseudomonadati</taxon>
        <taxon>Pseudomonadota</taxon>
        <taxon>Gammaproteobacteria</taxon>
        <taxon>Methylococcales</taxon>
        <taxon>Methylococcaceae</taxon>
        <taxon>Candidatus Methylospira</taxon>
    </lineage>
</organism>
<dbReference type="Gene3D" id="1.20.120.1530">
    <property type="match status" value="1"/>
</dbReference>
<dbReference type="KEGG" id="mmob:F6R98_19955"/>
<dbReference type="Proteomes" id="UP000325755">
    <property type="component" value="Chromosome"/>
</dbReference>
<dbReference type="EMBL" id="CP044205">
    <property type="protein sequence ID" value="QFY45217.1"/>
    <property type="molecule type" value="Genomic_DNA"/>
</dbReference>
<comment type="subcellular location">
    <subcellularLocation>
        <location evidence="1">Membrane</location>
    </subcellularLocation>
</comment>
<keyword evidence="6" id="KW-0812">Transmembrane</keyword>